<dbReference type="Gene3D" id="3.30.460.10">
    <property type="entry name" value="Beta Polymerase, domain 2"/>
    <property type="match status" value="1"/>
</dbReference>
<keyword evidence="2" id="KW-0548">Nucleotidyltransferase</keyword>
<proteinExistence type="predicted"/>
<feature type="domain" description="DNA polymerase beta thumb" evidence="3">
    <location>
        <begin position="108"/>
        <end position="173"/>
    </location>
</feature>
<dbReference type="SUPFAM" id="SSF81301">
    <property type="entry name" value="Nucleotidyltransferase"/>
    <property type="match status" value="1"/>
</dbReference>
<keyword evidence="1" id="KW-0808">Transferase</keyword>
<dbReference type="InterPro" id="IPR037160">
    <property type="entry name" value="DNA_Pol_thumb_sf"/>
</dbReference>
<evidence type="ECO:0000256" key="1">
    <source>
        <dbReference type="ARBA" id="ARBA00022679"/>
    </source>
</evidence>
<evidence type="ECO:0000313" key="4">
    <source>
        <dbReference type="EMBL" id="PSL06562.1"/>
    </source>
</evidence>
<dbReference type="Gene3D" id="3.30.210.10">
    <property type="entry name" value="DNA polymerase, thumb domain"/>
    <property type="match status" value="1"/>
</dbReference>
<comment type="caution">
    <text evidence="4">The sequence shown here is derived from an EMBL/GenBank/DDBJ whole genome shotgun (WGS) entry which is preliminary data.</text>
</comment>
<dbReference type="RefSeq" id="WP_106566481.1">
    <property type="nucleotide sequence ID" value="NZ_PYGF01000002.1"/>
</dbReference>
<dbReference type="AlphaFoldDB" id="A0A2P8EAR8"/>
<dbReference type="GO" id="GO:0016779">
    <property type="term" value="F:nucleotidyltransferase activity"/>
    <property type="evidence" value="ECO:0007669"/>
    <property type="project" value="UniProtKB-KW"/>
</dbReference>
<keyword evidence="5" id="KW-1185">Reference proteome</keyword>
<evidence type="ECO:0000313" key="5">
    <source>
        <dbReference type="Proteomes" id="UP000240708"/>
    </source>
</evidence>
<dbReference type="OrthoDB" id="1524524at2"/>
<dbReference type="InterPro" id="IPR029398">
    <property type="entry name" value="PolB_thumb"/>
</dbReference>
<dbReference type="InterPro" id="IPR043519">
    <property type="entry name" value="NT_sf"/>
</dbReference>
<reference evidence="4 5" key="1">
    <citation type="submission" date="2018-03" db="EMBL/GenBank/DDBJ databases">
        <title>Genomic Encyclopedia of Archaeal and Bacterial Type Strains, Phase II (KMG-II): from individual species to whole genera.</title>
        <authorList>
            <person name="Goeker M."/>
        </authorList>
    </citation>
    <scope>NUCLEOTIDE SEQUENCE [LARGE SCALE GENOMIC DNA]</scope>
    <source>
        <strain evidence="4 5">DSM 28057</strain>
    </source>
</reference>
<protein>
    <submittedName>
        <fullName evidence="4">DNA polymerase beta catalytic subunit</fullName>
    </submittedName>
</protein>
<sequence length="173" mass="19883">MNYEFALKMANQIKSELAPHCERIEIAGSIRRKKADGIKDVEIVCIPKPYNVGLFRSGIATVIEQWPKIKGDLPCKYTQRIYATHGNEVIKVDIFFATPENWGMILAIRTGSAEFSHKVLATAWSRKGYESREGVLYKEDILYNDRGNAVQIREEIDLFRLLGIDWVEPENRH</sequence>
<dbReference type="Proteomes" id="UP000240708">
    <property type="component" value="Unassembled WGS sequence"/>
</dbReference>
<dbReference type="Pfam" id="PF14791">
    <property type="entry name" value="DNA_pol_B_thumb"/>
    <property type="match status" value="1"/>
</dbReference>
<evidence type="ECO:0000256" key="2">
    <source>
        <dbReference type="ARBA" id="ARBA00022695"/>
    </source>
</evidence>
<accession>A0A2P8EAR8</accession>
<evidence type="ECO:0000259" key="3">
    <source>
        <dbReference type="Pfam" id="PF14791"/>
    </source>
</evidence>
<gene>
    <name evidence="4" type="ORF">CLV48_102379</name>
</gene>
<organism evidence="4 5">
    <name type="scientific">Cecembia rubra</name>
    <dbReference type="NCBI Taxonomy" id="1485585"/>
    <lineage>
        <taxon>Bacteria</taxon>
        <taxon>Pseudomonadati</taxon>
        <taxon>Bacteroidota</taxon>
        <taxon>Cytophagia</taxon>
        <taxon>Cytophagales</taxon>
        <taxon>Cyclobacteriaceae</taxon>
        <taxon>Cecembia</taxon>
    </lineage>
</organism>
<name>A0A2P8EAR8_9BACT</name>
<dbReference type="EMBL" id="PYGF01000002">
    <property type="protein sequence ID" value="PSL06562.1"/>
    <property type="molecule type" value="Genomic_DNA"/>
</dbReference>